<name>A0ABV0KDS6_9CYAN</name>
<dbReference type="InterPro" id="IPR036986">
    <property type="entry name" value="S4_RNA-bd_sf"/>
</dbReference>
<reference evidence="2 3" key="1">
    <citation type="submission" date="2022-04" db="EMBL/GenBank/DDBJ databases">
        <title>Positive selection, recombination, and allopatry shape intraspecific diversity of widespread and dominant cyanobacteria.</title>
        <authorList>
            <person name="Wei J."/>
            <person name="Shu W."/>
            <person name="Hu C."/>
        </authorList>
    </citation>
    <scope>NUCLEOTIDE SEQUENCE [LARGE SCALE GENOMIC DNA]</scope>
    <source>
        <strain evidence="2 3">AS-A4</strain>
    </source>
</reference>
<keyword evidence="1" id="KW-0694">RNA-binding</keyword>
<dbReference type="Gene3D" id="3.10.290.10">
    <property type="entry name" value="RNA-binding S4 domain"/>
    <property type="match status" value="1"/>
</dbReference>
<comment type="caution">
    <text evidence="2">The sequence shown here is derived from an EMBL/GenBank/DDBJ whole genome shotgun (WGS) entry which is preliminary data.</text>
</comment>
<evidence type="ECO:0000313" key="2">
    <source>
        <dbReference type="EMBL" id="MEP1057355.1"/>
    </source>
</evidence>
<gene>
    <name evidence="2" type="ORF">NDI38_02830</name>
</gene>
<dbReference type="CDD" id="cd00165">
    <property type="entry name" value="S4"/>
    <property type="match status" value="1"/>
</dbReference>
<accession>A0ABV0KDS6</accession>
<organism evidence="2 3">
    <name type="scientific">Stenomitos frigidus AS-A4</name>
    <dbReference type="NCBI Taxonomy" id="2933935"/>
    <lineage>
        <taxon>Bacteria</taxon>
        <taxon>Bacillati</taxon>
        <taxon>Cyanobacteriota</taxon>
        <taxon>Cyanophyceae</taxon>
        <taxon>Leptolyngbyales</taxon>
        <taxon>Leptolyngbyaceae</taxon>
        <taxon>Stenomitos</taxon>
    </lineage>
</organism>
<proteinExistence type="predicted"/>
<evidence type="ECO:0000313" key="3">
    <source>
        <dbReference type="Proteomes" id="UP001476950"/>
    </source>
</evidence>
<evidence type="ECO:0000256" key="1">
    <source>
        <dbReference type="PROSITE-ProRule" id="PRU00182"/>
    </source>
</evidence>
<dbReference type="Proteomes" id="UP001476950">
    <property type="component" value="Unassembled WGS sequence"/>
</dbReference>
<protein>
    <submittedName>
        <fullName evidence="2">RNA-binding S4 domain-containing protein</fullName>
    </submittedName>
</protein>
<dbReference type="EMBL" id="JAMPLM010000002">
    <property type="protein sequence ID" value="MEP1057355.1"/>
    <property type="molecule type" value="Genomic_DNA"/>
</dbReference>
<dbReference type="SUPFAM" id="SSF55174">
    <property type="entry name" value="Alpha-L RNA-binding motif"/>
    <property type="match status" value="1"/>
</dbReference>
<sequence length="80" mass="8583">MIATGTIKLDQFLKVVGMVQSGGQAKLLIQAGEVKVNGAVETRRGRKLVLGDRVATMGNTFNVETATLQPRNANEPTGWE</sequence>
<dbReference type="PROSITE" id="PS50889">
    <property type="entry name" value="S4"/>
    <property type="match status" value="1"/>
</dbReference>
<dbReference type="Pfam" id="PF13275">
    <property type="entry name" value="S4_2"/>
    <property type="match status" value="1"/>
</dbReference>
<keyword evidence="3" id="KW-1185">Reference proteome</keyword>